<gene>
    <name evidence="13" type="ordered locus">Pnap_1703</name>
</gene>
<dbReference type="GO" id="GO:0008984">
    <property type="term" value="F:protein-glutamate methylesterase activity"/>
    <property type="evidence" value="ECO:0007669"/>
    <property type="project" value="InterPro"/>
</dbReference>
<evidence type="ECO:0000259" key="9">
    <source>
        <dbReference type="PROSITE" id="PS50112"/>
    </source>
</evidence>
<keyword evidence="13" id="KW-0418">Kinase</keyword>
<dbReference type="Pfam" id="PF00512">
    <property type="entry name" value="HisKA"/>
    <property type="match status" value="1"/>
</dbReference>
<evidence type="ECO:0000259" key="11">
    <source>
        <dbReference type="PROSITE" id="PS50122"/>
    </source>
</evidence>
<dbReference type="eggNOG" id="COG1352">
    <property type="taxonomic scope" value="Bacteria"/>
</dbReference>
<dbReference type="InterPro" id="IPR022641">
    <property type="entry name" value="CheR_N"/>
</dbReference>
<keyword evidence="13" id="KW-0808">Transferase</keyword>
<dbReference type="CDD" id="cd16434">
    <property type="entry name" value="CheB-CheR_fusion"/>
    <property type="match status" value="1"/>
</dbReference>
<dbReference type="SUPFAM" id="SSF52738">
    <property type="entry name" value="Methylesterase CheB, C-terminal domain"/>
    <property type="match status" value="1"/>
</dbReference>
<name>A1VMY8_POLNA</name>
<comment type="catalytic activity">
    <reaction evidence="1">
        <text>ATP + protein L-histidine = ADP + protein N-phospho-L-histidine.</text>
        <dbReference type="EC" id="2.7.13.3"/>
    </reaction>
</comment>
<dbReference type="Proteomes" id="UP000000644">
    <property type="component" value="Chromosome"/>
</dbReference>
<dbReference type="PROSITE" id="PS50122">
    <property type="entry name" value="CHEB"/>
    <property type="match status" value="1"/>
</dbReference>
<dbReference type="PROSITE" id="PS50123">
    <property type="entry name" value="CHER"/>
    <property type="match status" value="1"/>
</dbReference>
<feature type="domain" description="PAC" evidence="10">
    <location>
        <begin position="851"/>
        <end position="901"/>
    </location>
</feature>
<dbReference type="SUPFAM" id="SSF47757">
    <property type="entry name" value="Chemotaxis receptor methyltransferase CheR, N-terminal domain"/>
    <property type="match status" value="1"/>
</dbReference>
<dbReference type="Pfam" id="PF13596">
    <property type="entry name" value="PAS_10"/>
    <property type="match status" value="1"/>
</dbReference>
<dbReference type="InterPro" id="IPR035965">
    <property type="entry name" value="PAS-like_dom_sf"/>
</dbReference>
<feature type="active site" evidence="4">
    <location>
        <position position="183"/>
    </location>
</feature>
<dbReference type="STRING" id="365044.Pnap_1703"/>
<dbReference type="SMART" id="SM00138">
    <property type="entry name" value="MeTrc"/>
    <property type="match status" value="1"/>
</dbReference>
<dbReference type="Gene3D" id="3.30.450.20">
    <property type="entry name" value="PAS domain"/>
    <property type="match status" value="2"/>
</dbReference>
<dbReference type="SUPFAM" id="SSF52172">
    <property type="entry name" value="CheY-like"/>
    <property type="match status" value="1"/>
</dbReference>
<dbReference type="Pfam" id="PF01739">
    <property type="entry name" value="CheR"/>
    <property type="match status" value="1"/>
</dbReference>
<dbReference type="InterPro" id="IPR050903">
    <property type="entry name" value="Bact_Chemotaxis_MeTrfase"/>
</dbReference>
<dbReference type="InterPro" id="IPR036890">
    <property type="entry name" value="HATPase_C_sf"/>
</dbReference>
<dbReference type="EC" id="2.7.13.3" evidence="2"/>
<feature type="modified residue" description="4-aspartylphosphate" evidence="5">
    <location>
        <position position="1333"/>
    </location>
</feature>
<keyword evidence="14" id="KW-1185">Reference proteome</keyword>
<evidence type="ECO:0000259" key="7">
    <source>
        <dbReference type="PROSITE" id="PS50109"/>
    </source>
</evidence>
<dbReference type="SMART" id="SM00387">
    <property type="entry name" value="HATPase_c"/>
    <property type="match status" value="1"/>
</dbReference>
<organism evidence="13 14">
    <name type="scientific">Polaromonas naphthalenivorans (strain CJ2)</name>
    <dbReference type="NCBI Taxonomy" id="365044"/>
    <lineage>
        <taxon>Bacteria</taxon>
        <taxon>Pseudomonadati</taxon>
        <taxon>Pseudomonadota</taxon>
        <taxon>Betaproteobacteria</taxon>
        <taxon>Burkholderiales</taxon>
        <taxon>Comamonadaceae</taxon>
        <taxon>Polaromonas</taxon>
    </lineage>
</organism>
<dbReference type="InterPro" id="IPR001789">
    <property type="entry name" value="Sig_transdc_resp-reg_receiver"/>
</dbReference>
<dbReference type="PANTHER" id="PTHR24422:SF27">
    <property type="entry name" value="PROTEIN-GLUTAMATE O-METHYLTRANSFERASE"/>
    <property type="match status" value="1"/>
</dbReference>
<evidence type="ECO:0000313" key="14">
    <source>
        <dbReference type="Proteomes" id="UP000000644"/>
    </source>
</evidence>
<dbReference type="SUPFAM" id="SSF55785">
    <property type="entry name" value="PYP-like sensor domain (PAS domain)"/>
    <property type="match status" value="2"/>
</dbReference>
<dbReference type="SMART" id="SM00388">
    <property type="entry name" value="HisKA"/>
    <property type="match status" value="1"/>
</dbReference>
<evidence type="ECO:0000256" key="1">
    <source>
        <dbReference type="ARBA" id="ARBA00000085"/>
    </source>
</evidence>
<accession>A1VMY8</accession>
<keyword evidence="4" id="KW-0378">Hydrolase</keyword>
<dbReference type="HOGENOM" id="CLU_000892_2_2_4"/>
<dbReference type="CDD" id="cd17580">
    <property type="entry name" value="REC_2_DhkD-like"/>
    <property type="match status" value="1"/>
</dbReference>
<dbReference type="Gene3D" id="3.40.50.2300">
    <property type="match status" value="1"/>
</dbReference>
<dbReference type="InterPro" id="IPR000673">
    <property type="entry name" value="Sig_transdc_resp-reg_Me-estase"/>
</dbReference>
<dbReference type="GO" id="GO:0000156">
    <property type="term" value="F:phosphorelay response regulator activity"/>
    <property type="evidence" value="ECO:0007669"/>
    <property type="project" value="InterPro"/>
</dbReference>
<dbReference type="Pfam" id="PF00072">
    <property type="entry name" value="Response_reg"/>
    <property type="match status" value="1"/>
</dbReference>
<dbReference type="GO" id="GO:0008757">
    <property type="term" value="F:S-adenosylmethionine-dependent methyltransferase activity"/>
    <property type="evidence" value="ECO:0007669"/>
    <property type="project" value="InterPro"/>
</dbReference>
<feature type="domain" description="Response regulatory" evidence="8">
    <location>
        <begin position="1284"/>
        <end position="1400"/>
    </location>
</feature>
<keyword evidence="6" id="KW-0175">Coiled coil</keyword>
<dbReference type="eggNOG" id="COG2201">
    <property type="taxonomic scope" value="Bacteria"/>
</dbReference>
<dbReference type="PROSITE" id="PS50109">
    <property type="entry name" value="HIS_KIN"/>
    <property type="match status" value="1"/>
</dbReference>
<dbReference type="InterPro" id="IPR035909">
    <property type="entry name" value="CheB_C"/>
</dbReference>
<dbReference type="InterPro" id="IPR022642">
    <property type="entry name" value="CheR_C"/>
</dbReference>
<feature type="active site" evidence="4">
    <location>
        <position position="64"/>
    </location>
</feature>
<sequence length="1408" mass="156946">MGNGCQVLQEQYPRSVQQYHSTISLHPDRFISMSDQLDVSLDPEDQAQPLKSRLNFPVVGIGASAGGLDALLRFFEQMPAANGMAFVIILHLSPEHPSNVAEILRRVTQMPVIQVDKRTAIEADHVYVIPPSHDLAMNDGHLQLSEPVRVRGMHMVIDLFFRTLAQSHQERAMAIVMSGTGMDGAAGLARVKEQGGVTLAQAPEDAEYGGMPKAAIATGMVDFTLNAVDMPQRLIELWTNARRISLPRDAAPSMDVMAFDSAQAARLAEEALQDIMALLRSYSKNDFRQYKRATVLRRIERRLQVRRLPDLPAYRDYLREHPEEAKPLLQDMLISVTNFFRDPEAFEALEHDVLPSLLRNRPPDDPVRVWVAGCATGEEAYSVTMLLQEQMNLQNCMSELLVFATDIDERAISVGRNALYPESITTDVSPGRLRQFFIREKDQFRVIKQLREKVLFANHNVLRDPPFSRIDLVCCRNLLIYLDKAAQARVLESFRFSLKPSGFLFLGNSESADAAPSLFTVHDKKNRIYKVNQNSHASRLLLLTTDFPRDHTTLALPGQVRRESKLASFAEMHRKLIDQIALPSVLIDASHNILHLSDNVGKFLLPGGGAPSVNLLDNMQPELRTELRTALYQAMHTGKPVKTHAIATQRGDSQALVEMTVRFFGEEGPEAALTLVMFDEVPEKPGDLQLKGIDQAQQQVIAQLEAEIRQLKEDLQQTIEQAETSTEELKASNEELQAINEELRSATEELETSKEELQSINEELTTVNFELKIKVDETSKINNDLQNFITSTDIATIFIDRGMRIKRYTPQSASLFNLIESDLNRSLLDITHKLDYSALVNDVTEVFNTLNKVERQVSSSDGRHYLARIRPYRTTDDRIEGAVLTFVDVTALRQAEENVRAGEERLRIAAETTKDYAILTIDEEGLITTWNHGAERIFGYSEKEAVGQLFAIIFTPEDRAAGAADEELRLAREEGRSTDERWHLRKDGSTFFCSGVVTRLEGKMGGYAKIARDITENKTLQVSRDELLAMEKRANELKDQFLAVMSHELKHPLNLIQVNTELLLSQPEVRALPEVVRAGETIRHAVVSQTKIIDDLLDLSRARTGKLTLRLAPVNLDELAEMIASAAREAASKKGLTLVYECSDKEVLALCDRVRTEQIFWNLINNAIKFTPEGGTITVQLERDAEFAKFSVTDTGQGITAEFLPQIFGMFVQAPNQKVPSTNMGLGVGLTLVRDLTVAQGGKVLADSAGLGKGATFSVWLPLAQTTQQDKKTIEQTGNLKGLKILVVDDMIDLLEPFAALLRLEGATVDMATSGQEALELLDKSAYDLLISDIGMPYMDGYELIRKIRKIPGLHALKAIALSGYGRQVDAVRALQSGFDAHLSKPATVAHICQTIAQLVSKAEGEVQ</sequence>
<dbReference type="SMART" id="SM00091">
    <property type="entry name" value="PAS"/>
    <property type="match status" value="3"/>
</dbReference>
<dbReference type="Pfam" id="PF03705">
    <property type="entry name" value="CheR_N"/>
    <property type="match status" value="1"/>
</dbReference>
<dbReference type="InterPro" id="IPR000780">
    <property type="entry name" value="CheR_MeTrfase"/>
</dbReference>
<evidence type="ECO:0000256" key="4">
    <source>
        <dbReference type="PROSITE-ProRule" id="PRU00050"/>
    </source>
</evidence>
<feature type="coiled-coil region" evidence="6">
    <location>
        <begin position="694"/>
        <end position="770"/>
    </location>
</feature>
<evidence type="ECO:0000256" key="2">
    <source>
        <dbReference type="ARBA" id="ARBA00012438"/>
    </source>
</evidence>
<dbReference type="Pfam" id="PF02518">
    <property type="entry name" value="HATPase_c"/>
    <property type="match status" value="1"/>
</dbReference>
<dbReference type="InterPro" id="IPR005467">
    <property type="entry name" value="His_kinase_dom"/>
</dbReference>
<dbReference type="InterPro" id="IPR000700">
    <property type="entry name" value="PAS-assoc_C"/>
</dbReference>
<protein>
    <recommendedName>
        <fullName evidence="2">histidine kinase</fullName>
        <ecNumber evidence="2">2.7.13.3</ecNumber>
    </recommendedName>
</protein>
<dbReference type="KEGG" id="pna:Pnap_1703"/>
<dbReference type="Gene3D" id="1.10.287.130">
    <property type="match status" value="1"/>
</dbReference>
<proteinExistence type="predicted"/>
<dbReference type="Gene3D" id="3.40.50.180">
    <property type="entry name" value="Methylesterase CheB, C-terminal domain"/>
    <property type="match status" value="1"/>
</dbReference>
<dbReference type="PRINTS" id="PR00996">
    <property type="entry name" value="CHERMTFRASE"/>
</dbReference>
<evidence type="ECO:0000256" key="3">
    <source>
        <dbReference type="ARBA" id="ARBA00022500"/>
    </source>
</evidence>
<dbReference type="Gene3D" id="3.40.50.150">
    <property type="entry name" value="Vaccinia Virus protein VP39"/>
    <property type="match status" value="1"/>
</dbReference>
<dbReference type="GO" id="GO:0006935">
    <property type="term" value="P:chemotaxis"/>
    <property type="evidence" value="ECO:0007669"/>
    <property type="project" value="UniProtKB-UniRule"/>
</dbReference>
<dbReference type="SMART" id="SM00448">
    <property type="entry name" value="REC"/>
    <property type="match status" value="1"/>
</dbReference>
<dbReference type="SUPFAM" id="SSF47384">
    <property type="entry name" value="Homodimeric domain of signal transducing histidine kinase"/>
    <property type="match status" value="1"/>
</dbReference>
<dbReference type="SUPFAM" id="SSF55874">
    <property type="entry name" value="ATPase domain of HSP90 chaperone/DNA topoisomerase II/histidine kinase"/>
    <property type="match status" value="1"/>
</dbReference>
<feature type="domain" description="CheB-type methylesterase" evidence="11">
    <location>
        <begin position="49"/>
        <end position="236"/>
    </location>
</feature>
<evidence type="ECO:0000256" key="6">
    <source>
        <dbReference type="SAM" id="Coils"/>
    </source>
</evidence>
<dbReference type="GO" id="GO:0005737">
    <property type="term" value="C:cytoplasm"/>
    <property type="evidence" value="ECO:0007669"/>
    <property type="project" value="InterPro"/>
</dbReference>
<dbReference type="eggNOG" id="COG2205">
    <property type="taxonomic scope" value="Bacteria"/>
</dbReference>
<keyword evidence="3 4" id="KW-0145">Chemotaxis</keyword>
<dbReference type="PROSITE" id="PS50112">
    <property type="entry name" value="PAS"/>
    <property type="match status" value="1"/>
</dbReference>
<dbReference type="Gene3D" id="3.30.565.10">
    <property type="entry name" value="Histidine kinase-like ATPase, C-terminal domain"/>
    <property type="match status" value="1"/>
</dbReference>
<feature type="active site" evidence="4">
    <location>
        <position position="91"/>
    </location>
</feature>
<dbReference type="InterPro" id="IPR003594">
    <property type="entry name" value="HATPase_dom"/>
</dbReference>
<dbReference type="EMBL" id="CP000529">
    <property type="protein sequence ID" value="ABM37016.1"/>
    <property type="molecule type" value="Genomic_DNA"/>
</dbReference>
<dbReference type="PROSITE" id="PS50110">
    <property type="entry name" value="RESPONSE_REGULATORY"/>
    <property type="match status" value="1"/>
</dbReference>
<dbReference type="Pfam" id="PF01339">
    <property type="entry name" value="CheB_methylest"/>
    <property type="match status" value="1"/>
</dbReference>
<dbReference type="CDD" id="cd00082">
    <property type="entry name" value="HisKA"/>
    <property type="match status" value="1"/>
</dbReference>
<evidence type="ECO:0000259" key="10">
    <source>
        <dbReference type="PROSITE" id="PS50113"/>
    </source>
</evidence>
<feature type="domain" description="PAS" evidence="9">
    <location>
        <begin position="902"/>
        <end position="975"/>
    </location>
</feature>
<dbReference type="PROSITE" id="PS50113">
    <property type="entry name" value="PAC"/>
    <property type="match status" value="1"/>
</dbReference>
<dbReference type="GO" id="GO:0000155">
    <property type="term" value="F:phosphorelay sensor kinase activity"/>
    <property type="evidence" value="ECO:0007669"/>
    <property type="project" value="InterPro"/>
</dbReference>
<dbReference type="InterPro" id="IPR000014">
    <property type="entry name" value="PAS"/>
</dbReference>
<evidence type="ECO:0000259" key="8">
    <source>
        <dbReference type="PROSITE" id="PS50110"/>
    </source>
</evidence>
<evidence type="ECO:0000259" key="12">
    <source>
        <dbReference type="PROSITE" id="PS50123"/>
    </source>
</evidence>
<feature type="domain" description="CheR-type methyltransferase" evidence="12">
    <location>
        <begin position="260"/>
        <end position="534"/>
    </location>
</feature>
<dbReference type="NCBIfam" id="TIGR00229">
    <property type="entry name" value="sensory_box"/>
    <property type="match status" value="1"/>
</dbReference>
<dbReference type="InterPro" id="IPR036097">
    <property type="entry name" value="HisK_dim/P_sf"/>
</dbReference>
<dbReference type="InterPro" id="IPR029063">
    <property type="entry name" value="SAM-dependent_MTases_sf"/>
</dbReference>
<dbReference type="PANTHER" id="PTHR24422">
    <property type="entry name" value="CHEMOTAXIS PROTEIN METHYLTRANSFERASE"/>
    <property type="match status" value="1"/>
</dbReference>
<dbReference type="Pfam" id="PF13426">
    <property type="entry name" value="PAS_9"/>
    <property type="match status" value="1"/>
</dbReference>
<keyword evidence="5" id="KW-0597">Phosphoprotein</keyword>
<dbReference type="CDD" id="cd00130">
    <property type="entry name" value="PAS"/>
    <property type="match status" value="1"/>
</dbReference>
<dbReference type="InterPro" id="IPR011006">
    <property type="entry name" value="CheY-like_superfamily"/>
</dbReference>
<dbReference type="SUPFAM" id="SSF53335">
    <property type="entry name" value="S-adenosyl-L-methionine-dependent methyltransferases"/>
    <property type="match status" value="1"/>
</dbReference>
<dbReference type="InterPro" id="IPR003661">
    <property type="entry name" value="HisK_dim/P_dom"/>
</dbReference>
<evidence type="ECO:0000256" key="5">
    <source>
        <dbReference type="PROSITE-ProRule" id="PRU00169"/>
    </source>
</evidence>
<evidence type="ECO:0000313" key="13">
    <source>
        <dbReference type="EMBL" id="ABM37016.1"/>
    </source>
</evidence>
<feature type="domain" description="Histidine kinase" evidence="7">
    <location>
        <begin position="1044"/>
        <end position="1265"/>
    </location>
</feature>
<reference evidence="14" key="1">
    <citation type="journal article" date="2009" name="Environ. Microbiol.">
        <title>The genome of Polaromonas naphthalenivorans strain CJ2, isolated from coal tar-contaminated sediment, reveals physiological and metabolic versatility and evolution through extensive horizontal gene transfer.</title>
        <authorList>
            <person name="Yagi J.M."/>
            <person name="Sims D."/>
            <person name="Brettin T."/>
            <person name="Bruce D."/>
            <person name="Madsen E.L."/>
        </authorList>
    </citation>
    <scope>NUCLEOTIDE SEQUENCE [LARGE SCALE GENOMIC DNA]</scope>
    <source>
        <strain evidence="14">CJ2</strain>
    </source>
</reference>